<gene>
    <name evidence="2" type="ORF">AMS68_003589</name>
</gene>
<dbReference type="AlphaFoldDB" id="A0A6H0XTH0"/>
<reference evidence="2 3" key="1">
    <citation type="journal article" date="2016" name="Sci. Rep.">
        <title>Peltaster fructicola genome reveals evolution from an invasive phytopathogen to an ectophytic parasite.</title>
        <authorList>
            <person name="Xu C."/>
            <person name="Chen H."/>
            <person name="Gleason M.L."/>
            <person name="Xu J.R."/>
            <person name="Liu H."/>
            <person name="Zhang R."/>
            <person name="Sun G."/>
        </authorList>
    </citation>
    <scope>NUCLEOTIDE SEQUENCE [LARGE SCALE GENOMIC DNA]</scope>
    <source>
        <strain evidence="2 3">LNHT1506</strain>
    </source>
</reference>
<evidence type="ECO:0000313" key="2">
    <source>
        <dbReference type="EMBL" id="QIW98071.1"/>
    </source>
</evidence>
<feature type="region of interest" description="Disordered" evidence="1">
    <location>
        <begin position="76"/>
        <end position="171"/>
    </location>
</feature>
<organism evidence="2 3">
    <name type="scientific">Peltaster fructicola</name>
    <dbReference type="NCBI Taxonomy" id="286661"/>
    <lineage>
        <taxon>Eukaryota</taxon>
        <taxon>Fungi</taxon>
        <taxon>Dikarya</taxon>
        <taxon>Ascomycota</taxon>
        <taxon>Pezizomycotina</taxon>
        <taxon>Dothideomycetes</taxon>
        <taxon>Dothideomycetes incertae sedis</taxon>
        <taxon>Peltaster</taxon>
    </lineage>
</organism>
<feature type="region of interest" description="Disordered" evidence="1">
    <location>
        <begin position="31"/>
        <end position="60"/>
    </location>
</feature>
<evidence type="ECO:0000313" key="3">
    <source>
        <dbReference type="Proteomes" id="UP000503462"/>
    </source>
</evidence>
<feature type="compositionally biased region" description="Basic and acidic residues" evidence="1">
    <location>
        <begin position="126"/>
        <end position="145"/>
    </location>
</feature>
<protein>
    <submittedName>
        <fullName evidence="2">Uncharacterized protein</fullName>
    </submittedName>
</protein>
<feature type="compositionally biased region" description="Polar residues" evidence="1">
    <location>
        <begin position="149"/>
        <end position="171"/>
    </location>
</feature>
<evidence type="ECO:0000256" key="1">
    <source>
        <dbReference type="SAM" id="MobiDB-lite"/>
    </source>
</evidence>
<proteinExistence type="predicted"/>
<sequence length="386" mass="43722">MALKRKQASPELAPYIEDDITIDEPVHQTFVSRTQRREQRSDLESHYTASKEQKRTVQHNAIPAHYLSRFRVKLGHNHSPESRKSVRQQQSLRTTLRSEHIRAPSSEQMSALDLEHHAKSPPAASEVERPTEAHDDDLRPAEPSHGRVMQSQSPARQHGQALQTEEQQSAPTIADDQAEMLRRMIDASSKWSPLVKAKLKSMRDFAREMNNAARRPAATQIVLPPIQHDLNTCLQIDFLAALKVLAADLELKEPDSVTYSDGVGLVIERDRNDRSSYFDQSDVVCLDWSRPCLLEQLAVHKLGGRKILGRSLLQIECIMQAHSRRKSVVDGVPSVGFRPDLREAVSELSQSDAARIINTEWERAQQTGQLEVQERQMKLLRKSGNT</sequence>
<name>A0A6H0XTH0_9PEZI</name>
<dbReference type="Proteomes" id="UP000503462">
    <property type="component" value="Chromosome 2"/>
</dbReference>
<keyword evidence="3" id="KW-1185">Reference proteome</keyword>
<feature type="compositionally biased region" description="Basic and acidic residues" evidence="1">
    <location>
        <begin position="35"/>
        <end position="55"/>
    </location>
</feature>
<accession>A0A6H0XTH0</accession>
<dbReference type="EMBL" id="CP051140">
    <property type="protein sequence ID" value="QIW98071.1"/>
    <property type="molecule type" value="Genomic_DNA"/>
</dbReference>